<evidence type="ECO:0000313" key="2">
    <source>
        <dbReference type="Proteomes" id="UP000548476"/>
    </source>
</evidence>
<accession>A0A841FQT2</accession>
<protein>
    <submittedName>
        <fullName evidence="1">Uncharacterized protein</fullName>
    </submittedName>
</protein>
<organism evidence="1 2">
    <name type="scientific">Phytomonospora endophytica</name>
    <dbReference type="NCBI Taxonomy" id="714109"/>
    <lineage>
        <taxon>Bacteria</taxon>
        <taxon>Bacillati</taxon>
        <taxon>Actinomycetota</taxon>
        <taxon>Actinomycetes</taxon>
        <taxon>Micromonosporales</taxon>
        <taxon>Micromonosporaceae</taxon>
        <taxon>Phytomonospora</taxon>
    </lineage>
</organism>
<evidence type="ECO:0000313" key="1">
    <source>
        <dbReference type="EMBL" id="MBB6038426.1"/>
    </source>
</evidence>
<dbReference type="RefSeq" id="WP_260337526.1">
    <property type="nucleotide sequence ID" value="NZ_BONT01000010.1"/>
</dbReference>
<dbReference type="AlphaFoldDB" id="A0A841FQT2"/>
<sequence length="44" mass="4438">MAWKRLLRLAALALVGGLVLGMVTGVLTAKAAEVPGGQCVSGRC</sequence>
<gene>
    <name evidence="1" type="ORF">HNR73_006309</name>
</gene>
<comment type="caution">
    <text evidence="1">The sequence shown here is derived from an EMBL/GenBank/DDBJ whole genome shotgun (WGS) entry which is preliminary data.</text>
</comment>
<keyword evidence="2" id="KW-1185">Reference proteome</keyword>
<name>A0A841FQT2_9ACTN</name>
<reference evidence="1 2" key="1">
    <citation type="submission" date="2020-08" db="EMBL/GenBank/DDBJ databases">
        <title>Genomic Encyclopedia of Type Strains, Phase IV (KMG-IV): sequencing the most valuable type-strain genomes for metagenomic binning, comparative biology and taxonomic classification.</title>
        <authorList>
            <person name="Goeker M."/>
        </authorList>
    </citation>
    <scope>NUCLEOTIDE SEQUENCE [LARGE SCALE GENOMIC DNA]</scope>
    <source>
        <strain evidence="1 2">YIM 65646</strain>
    </source>
</reference>
<dbReference type="Proteomes" id="UP000548476">
    <property type="component" value="Unassembled WGS sequence"/>
</dbReference>
<dbReference type="EMBL" id="JACHGT010000016">
    <property type="protein sequence ID" value="MBB6038426.1"/>
    <property type="molecule type" value="Genomic_DNA"/>
</dbReference>
<proteinExistence type="predicted"/>